<comment type="caution">
    <text evidence="13">The sequence shown here is derived from an EMBL/GenBank/DDBJ whole genome shotgun (WGS) entry which is preliminary data.</text>
</comment>
<dbReference type="SUPFAM" id="SSF53633">
    <property type="entry name" value="Carbamate kinase-like"/>
    <property type="match status" value="1"/>
</dbReference>
<name>A0ABT9W3B9_9BACI</name>
<evidence type="ECO:0000256" key="10">
    <source>
        <dbReference type="NCBIfam" id="TIGR00746"/>
    </source>
</evidence>
<dbReference type="PANTHER" id="PTHR30409">
    <property type="entry name" value="CARBAMATE KINASE"/>
    <property type="match status" value="1"/>
</dbReference>
<evidence type="ECO:0000256" key="9">
    <source>
        <dbReference type="ARBA" id="ARBA00048467"/>
    </source>
</evidence>
<keyword evidence="14" id="KW-1185">Reference proteome</keyword>
<proteinExistence type="inferred from homology"/>
<dbReference type="PIRSF" id="PIRSF000723">
    <property type="entry name" value="Carbamate_kin"/>
    <property type="match status" value="1"/>
</dbReference>
<protein>
    <recommendedName>
        <fullName evidence="3 10">Carbamate kinase</fullName>
    </recommendedName>
</protein>
<dbReference type="InterPro" id="IPR036393">
    <property type="entry name" value="AceGlu_kinase-like_sf"/>
</dbReference>
<evidence type="ECO:0000256" key="5">
    <source>
        <dbReference type="ARBA" id="ARBA00022679"/>
    </source>
</evidence>
<evidence type="ECO:0000256" key="6">
    <source>
        <dbReference type="ARBA" id="ARBA00022741"/>
    </source>
</evidence>
<keyword evidence="6" id="KW-0547">Nucleotide-binding</keyword>
<dbReference type="NCBIfam" id="TIGR00746">
    <property type="entry name" value="arcC"/>
    <property type="match status" value="1"/>
</dbReference>
<keyword evidence="5 11" id="KW-0808">Transferase</keyword>
<comment type="similarity">
    <text evidence="2 11">Belongs to the carbamate kinase family.</text>
</comment>
<comment type="catalytic activity">
    <reaction evidence="9">
        <text>hydrogencarbonate + NH4(+) + ATP = carbamoyl phosphate + ADP + H2O + H(+)</text>
        <dbReference type="Rhea" id="RHEA:10152"/>
        <dbReference type="ChEBI" id="CHEBI:15377"/>
        <dbReference type="ChEBI" id="CHEBI:15378"/>
        <dbReference type="ChEBI" id="CHEBI:17544"/>
        <dbReference type="ChEBI" id="CHEBI:28938"/>
        <dbReference type="ChEBI" id="CHEBI:30616"/>
        <dbReference type="ChEBI" id="CHEBI:58228"/>
        <dbReference type="ChEBI" id="CHEBI:456216"/>
        <dbReference type="EC" id="2.7.2.2"/>
    </reaction>
</comment>
<evidence type="ECO:0000256" key="1">
    <source>
        <dbReference type="ARBA" id="ARBA00005118"/>
    </source>
</evidence>
<dbReference type="InterPro" id="IPR001048">
    <property type="entry name" value="Asp/Glu/Uridylate_kinase"/>
</dbReference>
<dbReference type="NCBIfam" id="NF009007">
    <property type="entry name" value="PRK12352.1"/>
    <property type="match status" value="1"/>
</dbReference>
<evidence type="ECO:0000256" key="3">
    <source>
        <dbReference type="ARBA" id="ARBA00013070"/>
    </source>
</evidence>
<evidence type="ECO:0000313" key="14">
    <source>
        <dbReference type="Proteomes" id="UP001235840"/>
    </source>
</evidence>
<dbReference type="PANTHER" id="PTHR30409:SF1">
    <property type="entry name" value="CARBAMATE KINASE-RELATED"/>
    <property type="match status" value="1"/>
</dbReference>
<dbReference type="CDD" id="cd04235">
    <property type="entry name" value="AAK_CK"/>
    <property type="match status" value="1"/>
</dbReference>
<evidence type="ECO:0000256" key="8">
    <source>
        <dbReference type="ARBA" id="ARBA00022840"/>
    </source>
</evidence>
<evidence type="ECO:0000259" key="12">
    <source>
        <dbReference type="Pfam" id="PF00696"/>
    </source>
</evidence>
<comment type="pathway">
    <text evidence="1">Metabolic intermediate metabolism; carbamoyl phosphate degradation; CO(2) and NH(3) from carbamoyl phosphate: step 1/1.</text>
</comment>
<gene>
    <name evidence="13" type="ORF">J2S11_003665</name>
</gene>
<reference evidence="13 14" key="1">
    <citation type="submission" date="2023-07" db="EMBL/GenBank/DDBJ databases">
        <title>Genomic Encyclopedia of Type Strains, Phase IV (KMG-IV): sequencing the most valuable type-strain genomes for metagenomic binning, comparative biology and taxonomic classification.</title>
        <authorList>
            <person name="Goeker M."/>
        </authorList>
    </citation>
    <scope>NUCLEOTIDE SEQUENCE [LARGE SCALE GENOMIC DNA]</scope>
    <source>
        <strain evidence="13 14">DSM 12751</strain>
    </source>
</reference>
<organism evidence="13 14">
    <name type="scientific">Caldalkalibacillus horti</name>
    <dbReference type="NCBI Taxonomy" id="77523"/>
    <lineage>
        <taxon>Bacteria</taxon>
        <taxon>Bacillati</taxon>
        <taxon>Bacillota</taxon>
        <taxon>Bacilli</taxon>
        <taxon>Bacillales</taxon>
        <taxon>Bacillaceae</taxon>
        <taxon>Caldalkalibacillus</taxon>
    </lineage>
</organism>
<evidence type="ECO:0000313" key="13">
    <source>
        <dbReference type="EMBL" id="MDQ0167738.1"/>
    </source>
</evidence>
<accession>A0ABT9W3B9</accession>
<dbReference type="InterPro" id="IPR003964">
    <property type="entry name" value="Carb_kinase"/>
</dbReference>
<dbReference type="Gene3D" id="3.40.1160.10">
    <property type="entry name" value="Acetylglutamate kinase-like"/>
    <property type="match status" value="1"/>
</dbReference>
<evidence type="ECO:0000256" key="7">
    <source>
        <dbReference type="ARBA" id="ARBA00022777"/>
    </source>
</evidence>
<keyword evidence="8" id="KW-0067">ATP-binding</keyword>
<feature type="domain" description="Aspartate/glutamate/uridylate kinase" evidence="12">
    <location>
        <begin position="4"/>
        <end position="290"/>
    </location>
</feature>
<dbReference type="PRINTS" id="PR01469">
    <property type="entry name" value="CARBMTKINASE"/>
</dbReference>
<keyword evidence="4" id="KW-0056">Arginine metabolism</keyword>
<dbReference type="Pfam" id="PF00696">
    <property type="entry name" value="AA_kinase"/>
    <property type="match status" value="1"/>
</dbReference>
<evidence type="ECO:0000256" key="4">
    <source>
        <dbReference type="ARBA" id="ARBA00022503"/>
    </source>
</evidence>
<dbReference type="RefSeq" id="WP_307396897.1">
    <property type="nucleotide sequence ID" value="NZ_BAAADK010000006.1"/>
</dbReference>
<dbReference type="PROSITE" id="PS01128">
    <property type="entry name" value="SHIKIMATE_KINASE"/>
    <property type="match status" value="1"/>
</dbReference>
<evidence type="ECO:0000256" key="11">
    <source>
        <dbReference type="PIRNR" id="PIRNR000723"/>
    </source>
</evidence>
<evidence type="ECO:0000256" key="2">
    <source>
        <dbReference type="ARBA" id="ARBA00011066"/>
    </source>
</evidence>
<keyword evidence="7 11" id="KW-0418">Kinase</keyword>
<sequence>MSKIMLALGGNALGESAEEQKKLVGETAYSIVDLIEQGHQVVIAHGNGPQVGKIHSALELAAELENSDGMPLPECGAMSQGYIGYHLQNAIREELLNRQIKRPVSAVVTQVVVDLHDPAFKNPSKPIGRFYTEEQAKRLASEKGYEMMEDSGRGWRRIVPSPKPQKIVEKDTIKTLLDADGIVISVGGGGIPVIEEANKLTGVNAVIDKDFASSKLAQELELDYLFLLTSVECVSINFGKPNEQQLNKISLSEAIEYIRDGQFGAGSMLPKVEAAIEFVQSKPGRKAIIASIEKTKEAILGESGTTFYSDK</sequence>
<dbReference type="InterPro" id="IPR023000">
    <property type="entry name" value="Shikimate_kinase_CS"/>
</dbReference>
<dbReference type="Proteomes" id="UP001235840">
    <property type="component" value="Unassembled WGS sequence"/>
</dbReference>
<dbReference type="EMBL" id="JAUSTY010000019">
    <property type="protein sequence ID" value="MDQ0167738.1"/>
    <property type="molecule type" value="Genomic_DNA"/>
</dbReference>
<dbReference type="GO" id="GO:0008804">
    <property type="term" value="F:carbamate kinase activity"/>
    <property type="evidence" value="ECO:0007669"/>
    <property type="project" value="UniProtKB-EC"/>
</dbReference>